<evidence type="ECO:0000313" key="2">
    <source>
        <dbReference type="Proteomes" id="UP001172457"/>
    </source>
</evidence>
<keyword evidence="2" id="KW-1185">Reference proteome</keyword>
<reference evidence="1" key="1">
    <citation type="submission" date="2023-03" db="EMBL/GenBank/DDBJ databases">
        <title>Chromosome-scale reference genome and RAD-based genetic map of yellow starthistle (Centaurea solstitialis) reveal putative structural variation and QTLs associated with invader traits.</title>
        <authorList>
            <person name="Reatini B."/>
            <person name="Cang F.A."/>
            <person name="Jiang Q."/>
            <person name="Mckibben M.T.W."/>
            <person name="Barker M.S."/>
            <person name="Rieseberg L.H."/>
            <person name="Dlugosch K.M."/>
        </authorList>
    </citation>
    <scope>NUCLEOTIDE SEQUENCE</scope>
    <source>
        <strain evidence="1">CAN-66</strain>
        <tissue evidence="1">Leaf</tissue>
    </source>
</reference>
<accession>A0AA38WN71</accession>
<evidence type="ECO:0000313" key="1">
    <source>
        <dbReference type="EMBL" id="KAJ9566902.1"/>
    </source>
</evidence>
<gene>
    <name evidence="1" type="ORF">OSB04_002868</name>
</gene>
<dbReference type="Proteomes" id="UP001172457">
    <property type="component" value="Chromosome 1"/>
</dbReference>
<sequence length="191" mass="21386">MDYNGNPIVSVVMTSSTVVTTIPIVSSNAPVISSGWLRVIPMNHTEKPEKFAVPEGQSDIHVISIVEAWKHSDFLCSNYVFNGLVDALYNVYSASNTSKELWQSLEKKYKTEDVGSKKFVVARFLEFKMTDSKNVISQVQELQVMLYDIHAEGMIVSETFQAWLEEDNKLAQKKGYGSNSMKANVVEHGQA</sequence>
<organism evidence="1 2">
    <name type="scientific">Centaurea solstitialis</name>
    <name type="common">yellow star-thistle</name>
    <dbReference type="NCBI Taxonomy" id="347529"/>
    <lineage>
        <taxon>Eukaryota</taxon>
        <taxon>Viridiplantae</taxon>
        <taxon>Streptophyta</taxon>
        <taxon>Embryophyta</taxon>
        <taxon>Tracheophyta</taxon>
        <taxon>Spermatophyta</taxon>
        <taxon>Magnoliopsida</taxon>
        <taxon>eudicotyledons</taxon>
        <taxon>Gunneridae</taxon>
        <taxon>Pentapetalae</taxon>
        <taxon>asterids</taxon>
        <taxon>campanulids</taxon>
        <taxon>Asterales</taxon>
        <taxon>Asteraceae</taxon>
        <taxon>Carduoideae</taxon>
        <taxon>Cardueae</taxon>
        <taxon>Centaureinae</taxon>
        <taxon>Centaurea</taxon>
    </lineage>
</organism>
<dbReference type="AlphaFoldDB" id="A0AA38WN71"/>
<name>A0AA38WN71_9ASTR</name>
<comment type="caution">
    <text evidence="1">The sequence shown here is derived from an EMBL/GenBank/DDBJ whole genome shotgun (WGS) entry which is preliminary data.</text>
</comment>
<protein>
    <submittedName>
        <fullName evidence="1">Uncharacterized protein</fullName>
    </submittedName>
</protein>
<dbReference type="EMBL" id="JARYMX010000001">
    <property type="protein sequence ID" value="KAJ9566902.1"/>
    <property type="molecule type" value="Genomic_DNA"/>
</dbReference>
<dbReference type="PANTHER" id="PTHR47592">
    <property type="entry name" value="PBF68 PROTEIN"/>
    <property type="match status" value="1"/>
</dbReference>
<proteinExistence type="predicted"/>
<dbReference type="PANTHER" id="PTHR47592:SF27">
    <property type="entry name" value="OS08G0421700 PROTEIN"/>
    <property type="match status" value="1"/>
</dbReference>
<dbReference type="Pfam" id="PF14223">
    <property type="entry name" value="Retrotran_gag_2"/>
    <property type="match status" value="1"/>
</dbReference>